<dbReference type="Gene3D" id="1.50.10.10">
    <property type="match status" value="1"/>
</dbReference>
<feature type="compositionally biased region" description="Pro residues" evidence="1">
    <location>
        <begin position="826"/>
        <end position="836"/>
    </location>
</feature>
<comment type="caution">
    <text evidence="5">The sequence shown here is derived from an EMBL/GenBank/DDBJ whole genome shotgun (WGS) entry which is preliminary data.</text>
</comment>
<organism evidence="5 6">
    <name type="scientific">Nocardiopsis tropica</name>
    <dbReference type="NCBI Taxonomy" id="109330"/>
    <lineage>
        <taxon>Bacteria</taxon>
        <taxon>Bacillati</taxon>
        <taxon>Actinomycetota</taxon>
        <taxon>Actinomycetes</taxon>
        <taxon>Streptosporangiales</taxon>
        <taxon>Nocardiopsidaceae</taxon>
        <taxon>Nocardiopsis</taxon>
    </lineage>
</organism>
<evidence type="ECO:0000259" key="4">
    <source>
        <dbReference type="Pfam" id="PF22124"/>
    </source>
</evidence>
<dbReference type="SUPFAM" id="SSF48208">
    <property type="entry name" value="Six-hairpin glycosidases"/>
    <property type="match status" value="1"/>
</dbReference>
<dbReference type="GO" id="GO:0016787">
    <property type="term" value="F:hydrolase activity"/>
    <property type="evidence" value="ECO:0007669"/>
    <property type="project" value="UniProtKB-KW"/>
</dbReference>
<dbReference type="PANTHER" id="PTHR31084">
    <property type="entry name" value="ALPHA-L-FUCOSIDASE 2"/>
    <property type="match status" value="1"/>
</dbReference>
<reference evidence="5 6" key="1">
    <citation type="submission" date="2023-07" db="EMBL/GenBank/DDBJ databases">
        <authorList>
            <person name="Girao M."/>
            <person name="Carvalho M.F."/>
        </authorList>
    </citation>
    <scope>NUCLEOTIDE SEQUENCE [LARGE SCALE GENOMIC DNA]</scope>
    <source>
        <strain evidence="5 6">66/93</strain>
    </source>
</reference>
<dbReference type="InterPro" id="IPR012341">
    <property type="entry name" value="6hp_glycosidase-like_sf"/>
</dbReference>
<evidence type="ECO:0000259" key="3">
    <source>
        <dbReference type="Pfam" id="PF21307"/>
    </source>
</evidence>
<dbReference type="InterPro" id="IPR008928">
    <property type="entry name" value="6-hairpin_glycosidase_sf"/>
</dbReference>
<feature type="domain" description="Alpha fucosidase A-like C-terminal" evidence="3">
    <location>
        <begin position="739"/>
        <end position="795"/>
    </location>
</feature>
<feature type="compositionally biased region" description="Low complexity" evidence="1">
    <location>
        <begin position="278"/>
        <end position="302"/>
    </location>
</feature>
<dbReference type="Pfam" id="PF14498">
    <property type="entry name" value="Glyco_hyd_65N_2"/>
    <property type="match status" value="1"/>
</dbReference>
<proteinExistence type="predicted"/>
<dbReference type="Pfam" id="PF22124">
    <property type="entry name" value="Glyco_hydro_95_cat"/>
    <property type="match status" value="1"/>
</dbReference>
<dbReference type="PANTHER" id="PTHR31084:SF0">
    <property type="entry name" value="ALPHA-L-FUCOSIDASE 2"/>
    <property type="match status" value="1"/>
</dbReference>
<evidence type="ECO:0000256" key="1">
    <source>
        <dbReference type="SAM" id="MobiDB-lite"/>
    </source>
</evidence>
<evidence type="ECO:0000313" key="6">
    <source>
        <dbReference type="Proteomes" id="UP001348641"/>
    </source>
</evidence>
<feature type="region of interest" description="Disordered" evidence="1">
    <location>
        <begin position="334"/>
        <end position="357"/>
    </location>
</feature>
<dbReference type="InterPro" id="IPR049053">
    <property type="entry name" value="AFCA-like_C"/>
</dbReference>
<dbReference type="EMBL" id="JAUUCC010000071">
    <property type="protein sequence ID" value="MEE2053420.1"/>
    <property type="molecule type" value="Genomic_DNA"/>
</dbReference>
<dbReference type="Pfam" id="PF21307">
    <property type="entry name" value="Glyco_hydro_95_C"/>
    <property type="match status" value="1"/>
</dbReference>
<sequence>MFATRQVRTRHPVTDWEDALVTGSGRLGALVHSTAGRTRVTLSHERLFLPVAESLPAPRTSRVLPEVRRLLLRGRSREAAALIVRTAAEEDPGYAETRWIDPLVGAAVLSFVPLRPRSGPVERRCDLDTGLVTEDLPGGVVHRVLASRPDHAVAVEIASAVSEDGTAGGGLDGLLRLTLLEESPPVRLAVGSETAPGLLALRVGFPERPPGTLPGYTVTCEVVAEGGSVRVVEDGLELRGATRVRLLARVHVPAPGQPPLLGPPPAPGPPPAHGAIGGRSAPAAPGAAGPGGPRDAPASGAPGAPPAVDFEGILARNRDAHGELMDRFRLRLGGSGGRHAPGRAANRDGAAVGGTGGAPLGEDLLEAGPTPDLVARLVDAGRYAVISSCGDLPPTLQGVWSGTYDPPWRSGYTFDGNLPSAVAALHATGTPELMTGVFDLLDGMADDLAENARRLHGCRGAVLPAHASTSGRHNHFGPEWCLTCWTAGAAWMSRLYWDHYSHTRDRAFLRDRALPFLTAAGEFYEDFVTADGLVPSYSPENTPGDGDGQAAVNATMDVAVARDLVRNLVRAHRVLDGSAPGGRRTRGARRWLELGARLPGYRVARGGELAEWAGPAAPGSVEQTENHAHRHASHLYPLWYETDPAFASPRLRAAAVRAVRARLGWWRGQEADEMAFGLVQLGLAAANLGLAGEAHETLGLLATRYWRPTLVPTHNRGALFNVDIGGGFPAVVAAMLVRSSEGRLDLLPALPPDWRGGRVEGLRARGGIIVDSLDWEGGAARAELRSVEPRTAVVGLPDGTRRTVRVGPERAVGVVFRTGGDHGPADVPPGRPGSPR</sequence>
<dbReference type="RefSeq" id="WP_330160375.1">
    <property type="nucleotide sequence ID" value="NZ_JAUUCC010000071.1"/>
</dbReference>
<accession>A0ABU7KVX6</accession>
<dbReference type="Gene3D" id="2.70.98.50">
    <property type="entry name" value="putative glycoside hydrolase family protein from bacillus halodurans"/>
    <property type="match status" value="1"/>
</dbReference>
<evidence type="ECO:0000259" key="2">
    <source>
        <dbReference type="Pfam" id="PF14498"/>
    </source>
</evidence>
<feature type="region of interest" description="Disordered" evidence="1">
    <location>
        <begin position="255"/>
        <end position="309"/>
    </location>
</feature>
<dbReference type="InterPro" id="IPR027414">
    <property type="entry name" value="GH95_N_dom"/>
</dbReference>
<dbReference type="InterPro" id="IPR054363">
    <property type="entry name" value="GH95_cat"/>
</dbReference>
<feature type="domain" description="Glycosyl hydrolase family 95 N-terminal" evidence="2">
    <location>
        <begin position="10"/>
        <end position="250"/>
    </location>
</feature>
<evidence type="ECO:0000313" key="5">
    <source>
        <dbReference type="EMBL" id="MEE2053420.1"/>
    </source>
</evidence>
<feature type="compositionally biased region" description="Pro residues" evidence="1">
    <location>
        <begin position="255"/>
        <end position="272"/>
    </location>
</feature>
<name>A0ABU7KVX6_9ACTN</name>
<feature type="domain" description="Glycosyl hydrolase family 95 catalytic" evidence="4">
    <location>
        <begin position="311"/>
        <end position="736"/>
    </location>
</feature>
<gene>
    <name evidence="5" type="ORF">Q8A49_23230</name>
</gene>
<dbReference type="Proteomes" id="UP001348641">
    <property type="component" value="Unassembled WGS sequence"/>
</dbReference>
<keyword evidence="5" id="KW-0378">Hydrolase</keyword>
<feature type="region of interest" description="Disordered" evidence="1">
    <location>
        <begin position="815"/>
        <end position="836"/>
    </location>
</feature>
<protein>
    <submittedName>
        <fullName evidence="5">Glycoside hydrolase N-terminal domain-containing protein</fullName>
    </submittedName>
</protein>